<dbReference type="AlphaFoldDB" id="W4K0P6"/>
<keyword evidence="3" id="KW-1185">Reference proteome</keyword>
<dbReference type="EMBL" id="KI925461">
    <property type="protein sequence ID" value="ETW78905.1"/>
    <property type="molecule type" value="Genomic_DNA"/>
</dbReference>
<reference evidence="2 3" key="1">
    <citation type="journal article" date="2012" name="New Phytol.">
        <title>Insight into trade-off between wood decay and parasitism from the genome of a fungal forest pathogen.</title>
        <authorList>
            <person name="Olson A."/>
            <person name="Aerts A."/>
            <person name="Asiegbu F."/>
            <person name="Belbahri L."/>
            <person name="Bouzid O."/>
            <person name="Broberg A."/>
            <person name="Canback B."/>
            <person name="Coutinho P.M."/>
            <person name="Cullen D."/>
            <person name="Dalman K."/>
            <person name="Deflorio G."/>
            <person name="van Diepen L.T."/>
            <person name="Dunand C."/>
            <person name="Duplessis S."/>
            <person name="Durling M."/>
            <person name="Gonthier P."/>
            <person name="Grimwood J."/>
            <person name="Fossdal C.G."/>
            <person name="Hansson D."/>
            <person name="Henrissat B."/>
            <person name="Hietala A."/>
            <person name="Himmelstrand K."/>
            <person name="Hoffmeister D."/>
            <person name="Hogberg N."/>
            <person name="James T.Y."/>
            <person name="Karlsson M."/>
            <person name="Kohler A."/>
            <person name="Kues U."/>
            <person name="Lee Y.H."/>
            <person name="Lin Y.C."/>
            <person name="Lind M."/>
            <person name="Lindquist E."/>
            <person name="Lombard V."/>
            <person name="Lucas S."/>
            <person name="Lunden K."/>
            <person name="Morin E."/>
            <person name="Murat C."/>
            <person name="Park J."/>
            <person name="Raffaello T."/>
            <person name="Rouze P."/>
            <person name="Salamov A."/>
            <person name="Schmutz J."/>
            <person name="Solheim H."/>
            <person name="Stahlberg J."/>
            <person name="Velez H."/>
            <person name="de Vries R.P."/>
            <person name="Wiebenga A."/>
            <person name="Woodward S."/>
            <person name="Yakovlev I."/>
            <person name="Garbelotto M."/>
            <person name="Martin F."/>
            <person name="Grigoriev I.V."/>
            <person name="Stenlid J."/>
        </authorList>
    </citation>
    <scope>NUCLEOTIDE SEQUENCE [LARGE SCALE GENOMIC DNA]</scope>
    <source>
        <strain evidence="2 3">TC 32-1</strain>
    </source>
</reference>
<evidence type="ECO:0000256" key="1">
    <source>
        <dbReference type="SAM" id="MobiDB-lite"/>
    </source>
</evidence>
<evidence type="ECO:0000313" key="3">
    <source>
        <dbReference type="Proteomes" id="UP000030671"/>
    </source>
</evidence>
<dbReference type="KEGG" id="hir:HETIRDRAFT_453453"/>
<organism evidence="2 3">
    <name type="scientific">Heterobasidion irregulare (strain TC 32-1)</name>
    <dbReference type="NCBI Taxonomy" id="747525"/>
    <lineage>
        <taxon>Eukaryota</taxon>
        <taxon>Fungi</taxon>
        <taxon>Dikarya</taxon>
        <taxon>Basidiomycota</taxon>
        <taxon>Agaricomycotina</taxon>
        <taxon>Agaricomycetes</taxon>
        <taxon>Russulales</taxon>
        <taxon>Bondarzewiaceae</taxon>
        <taxon>Heterobasidion</taxon>
        <taxon>Heterobasidion annosum species complex</taxon>
    </lineage>
</organism>
<dbReference type="HOGENOM" id="CLU_3106640_0_0_1"/>
<evidence type="ECO:0000313" key="2">
    <source>
        <dbReference type="EMBL" id="ETW78905.1"/>
    </source>
</evidence>
<dbReference type="Proteomes" id="UP000030671">
    <property type="component" value="Unassembled WGS sequence"/>
</dbReference>
<dbReference type="RefSeq" id="XP_009549194.1">
    <property type="nucleotide sequence ID" value="XM_009550899.1"/>
</dbReference>
<feature type="region of interest" description="Disordered" evidence="1">
    <location>
        <begin position="1"/>
        <end position="22"/>
    </location>
</feature>
<sequence length="51" mass="5516">MPPQLHPPMAQGLPTAPPLPHERSLEPIGVLGTIYAWEVIFSLAADQDSLL</sequence>
<name>W4K0P6_HETIT</name>
<proteinExistence type="predicted"/>
<dbReference type="InParanoid" id="W4K0P6"/>
<gene>
    <name evidence="2" type="ORF">HETIRDRAFT_453453</name>
</gene>
<dbReference type="GeneID" id="20676382"/>
<accession>W4K0P6</accession>
<protein>
    <submittedName>
        <fullName evidence="2">Uncharacterized protein</fullName>
    </submittedName>
</protein>